<dbReference type="PROSITE" id="PS50237">
    <property type="entry name" value="HECT"/>
    <property type="match status" value="1"/>
</dbReference>
<dbReference type="InterPro" id="IPR043366">
    <property type="entry name" value="HECTD4"/>
</dbReference>
<comment type="caution">
    <text evidence="2">Lacks conserved residue(s) required for the propagation of feature annotation.</text>
</comment>
<dbReference type="InterPro" id="IPR035983">
    <property type="entry name" value="Hect_E3_ubiquitin_ligase"/>
</dbReference>
<evidence type="ECO:0000259" key="3">
    <source>
        <dbReference type="PROSITE" id="PS50237"/>
    </source>
</evidence>
<sequence length="125" mass="14283">MRDLSPFDLRPPRPHGTDPFLAFEVIFNGEDVAGEGGPYRQFFSDISAELMEHDSPLFIPSPNQQGKIGENQDTFVIRPSAAVSSSTLTLFEFFGQIIGWSRRLFHMRLNLHHYFRLLPSNRSTD</sequence>
<dbReference type="Gene3D" id="3.90.1750.10">
    <property type="entry name" value="Hect, E3 ligase catalytic domains"/>
    <property type="match status" value="1"/>
</dbReference>
<evidence type="ECO:0000256" key="1">
    <source>
        <dbReference type="ARBA" id="ARBA00022786"/>
    </source>
</evidence>
<dbReference type="SUPFAM" id="SSF56204">
    <property type="entry name" value="Hect, E3 ligase catalytic domain"/>
    <property type="match status" value="1"/>
</dbReference>
<accession>A0A0H5RBH7</accession>
<dbReference type="PANTHER" id="PTHR46435">
    <property type="entry name" value="E3 UBIQUITIN-PROTEIN LIGASE HECTD4-RELATED"/>
    <property type="match status" value="1"/>
</dbReference>
<dbReference type="EMBL" id="HACM01011128">
    <property type="protein sequence ID" value="CRZ11570.1"/>
    <property type="molecule type" value="Transcribed_RNA"/>
</dbReference>
<dbReference type="GO" id="GO:0004842">
    <property type="term" value="F:ubiquitin-protein transferase activity"/>
    <property type="evidence" value="ECO:0007669"/>
    <property type="project" value="InterPro"/>
</dbReference>
<protein>
    <recommendedName>
        <fullName evidence="3">HECT domain-containing protein</fullName>
    </recommendedName>
</protein>
<keyword evidence="1 2" id="KW-0833">Ubl conjugation pathway</keyword>
<feature type="domain" description="HECT" evidence="3">
    <location>
        <begin position="5"/>
        <end position="99"/>
    </location>
</feature>
<dbReference type="AlphaFoldDB" id="A0A0H5RBH7"/>
<evidence type="ECO:0000256" key="2">
    <source>
        <dbReference type="PROSITE-ProRule" id="PRU00104"/>
    </source>
</evidence>
<name>A0A0H5RBH7_9EUKA</name>
<organism evidence="4">
    <name type="scientific">Spongospora subterranea</name>
    <dbReference type="NCBI Taxonomy" id="70186"/>
    <lineage>
        <taxon>Eukaryota</taxon>
        <taxon>Sar</taxon>
        <taxon>Rhizaria</taxon>
        <taxon>Endomyxa</taxon>
        <taxon>Phytomyxea</taxon>
        <taxon>Plasmodiophorida</taxon>
        <taxon>Plasmodiophoridae</taxon>
        <taxon>Spongospora</taxon>
    </lineage>
</organism>
<dbReference type="InterPro" id="IPR000569">
    <property type="entry name" value="HECT_dom"/>
</dbReference>
<dbReference type="PANTHER" id="PTHR46435:SF1">
    <property type="entry name" value="E3 UBIQUITIN-PROTEIN LIGASE HECTD4-RELATED"/>
    <property type="match status" value="1"/>
</dbReference>
<proteinExistence type="predicted"/>
<reference evidence="4" key="1">
    <citation type="submission" date="2015-04" db="EMBL/GenBank/DDBJ databases">
        <title>The genome sequence of the plant pathogenic Rhizarian Plasmodiophora brassicae reveals insights in its biotrophic life cycle and the origin of chitin synthesis.</title>
        <authorList>
            <person name="Schwelm A."/>
            <person name="Fogelqvist J."/>
            <person name="Knaust A."/>
            <person name="Julke S."/>
            <person name="Lilja T."/>
            <person name="Dhandapani V."/>
            <person name="Bonilla-Rosso G."/>
            <person name="Karlsson M."/>
            <person name="Shevchenko A."/>
            <person name="Choi S.R."/>
            <person name="Kim H.G."/>
            <person name="Park J.Y."/>
            <person name="Lim Y.P."/>
            <person name="Ludwig-Muller J."/>
            <person name="Dixelius C."/>
        </authorList>
    </citation>
    <scope>NUCLEOTIDE SEQUENCE</scope>
    <source>
        <tissue evidence="4">Potato root galls</tissue>
    </source>
</reference>
<evidence type="ECO:0000313" key="4">
    <source>
        <dbReference type="EMBL" id="CRZ11570.1"/>
    </source>
</evidence>